<gene>
    <name evidence="1" type="ORF">B7R82_10740</name>
</gene>
<evidence type="ECO:0000313" key="2">
    <source>
        <dbReference type="Proteomes" id="UP000195378"/>
    </source>
</evidence>
<keyword evidence="1" id="KW-0614">Plasmid</keyword>
<proteinExistence type="predicted"/>
<dbReference type="EMBL" id="CP020859">
    <property type="protein sequence ID" value="ARU20413.1"/>
    <property type="molecule type" value="Genomic_DNA"/>
</dbReference>
<evidence type="ECO:0000313" key="1">
    <source>
        <dbReference type="EMBL" id="ARU20413.1"/>
    </source>
</evidence>
<dbReference type="RefSeq" id="WP_087449148.1">
    <property type="nucleotide sequence ID" value="NZ_CP020859.1"/>
</dbReference>
<organism evidence="1 2">
    <name type="scientific">Ligilactobacillus salivarius</name>
    <dbReference type="NCBI Taxonomy" id="1624"/>
    <lineage>
        <taxon>Bacteria</taxon>
        <taxon>Bacillati</taxon>
        <taxon>Bacillota</taxon>
        <taxon>Bacilli</taxon>
        <taxon>Lactobacillales</taxon>
        <taxon>Lactobacillaceae</taxon>
        <taxon>Ligilactobacillus</taxon>
    </lineage>
</organism>
<reference evidence="1 2" key="1">
    <citation type="submission" date="2017-04" db="EMBL/GenBank/DDBJ databases">
        <title>Complete genome sequence of Lactobacillus salivarius ZLS006, a probiotic strain isolated from healthy piglet.</title>
        <authorList>
            <person name="Zhang D."/>
        </authorList>
    </citation>
    <scope>NUCLEOTIDE SEQUENCE [LARGE SCALE GENOMIC DNA]</scope>
    <source>
        <strain evidence="1 2">ZLS006</strain>
        <plasmid evidence="1 2">unnamed1</plasmid>
    </source>
</reference>
<protein>
    <submittedName>
        <fullName evidence="1">Uncharacterized protein</fullName>
    </submittedName>
</protein>
<dbReference type="AlphaFoldDB" id="A0A1Y0FB66"/>
<dbReference type="Proteomes" id="UP000195378">
    <property type="component" value="Plasmid unnamed1"/>
</dbReference>
<sequence>MTKRFIQDFNNKIQGGDNLNDWGEIKTVEQPKPDESYFIEDTIKELSKRGKVFQGRIDVYNTIREVMNDLDEYSAYVGMFTLLSTDQEQTREIQGLYNEYINTLYNLLKEIYNGGNDCIIYIENVLWGFNYQKQEPKQDDHDYIYYKELMEFEQELDRLTIKDVPQQMQKKLDYYKLLFDDEKDALKEMLNKMINNAYGQYVIHIVKTNQKGLYKTMYGLHGYEPDNLLNANIERLKFNDLSYRHLFMYIENNDLYGHYYTINNLMRKLDGERYGYNKSINDYYDDMINLIKELQQNK</sequence>
<geneLocation type="plasmid" evidence="1 2">
    <name>unnamed1</name>
</geneLocation>
<accession>A0A1Y0FB66</accession>
<name>A0A1Y0FB66_9LACO</name>